<dbReference type="GeneID" id="90956202"/>
<dbReference type="RefSeq" id="XP_065962490.1">
    <property type="nucleotide sequence ID" value="XM_066106822.1"/>
</dbReference>
<reference evidence="1 2" key="1">
    <citation type="journal article" date="2018" name="BMC Genomics">
        <title>Comparative genomics of the wheat fungal pathogen Pyrenophora tritici-repentis reveals chromosomal variations and genome plasticity.</title>
        <authorList>
            <person name="Moolhuijzen P."/>
            <person name="See P.T."/>
            <person name="Hane J.K."/>
            <person name="Shi G."/>
            <person name="Liu Z."/>
            <person name="Oliver R.P."/>
            <person name="Moffat C.S."/>
        </authorList>
    </citation>
    <scope>NUCLEOTIDE SEQUENCE [LARGE SCALE GENOMIC DNA]</scope>
    <source>
        <strain evidence="1">M4</strain>
    </source>
</reference>
<dbReference type="KEGG" id="ptrr:90956202"/>
<dbReference type="AlphaFoldDB" id="A0A834RWZ1"/>
<evidence type="ECO:0000313" key="2">
    <source>
        <dbReference type="Proteomes" id="UP000245464"/>
    </source>
</evidence>
<gene>
    <name evidence="1" type="ORF">PtrM4_088040</name>
</gene>
<proteinExistence type="predicted"/>
<sequence length="41" mass="4060">MLSVPIHVLHAVAVVTPLTGPTDIAVVSGQAPDQTVGPGIT</sequence>
<protein>
    <submittedName>
        <fullName evidence="1">Uncharacterized protein</fullName>
    </submittedName>
</protein>
<accession>A0A834RWZ1</accession>
<organism evidence="1 2">
    <name type="scientific">Pyrenophora tritici-repentis</name>
    <dbReference type="NCBI Taxonomy" id="45151"/>
    <lineage>
        <taxon>Eukaryota</taxon>
        <taxon>Fungi</taxon>
        <taxon>Dikarya</taxon>
        <taxon>Ascomycota</taxon>
        <taxon>Pezizomycotina</taxon>
        <taxon>Dothideomycetes</taxon>
        <taxon>Pleosporomycetidae</taxon>
        <taxon>Pleosporales</taxon>
        <taxon>Pleosporineae</taxon>
        <taxon>Pleosporaceae</taxon>
        <taxon>Pyrenophora</taxon>
    </lineage>
</organism>
<evidence type="ECO:0000313" key="1">
    <source>
        <dbReference type="EMBL" id="KAF7571304.1"/>
    </source>
</evidence>
<dbReference type="Proteomes" id="UP000245464">
    <property type="component" value="Chromosome 4"/>
</dbReference>
<comment type="caution">
    <text evidence="1">The sequence shown here is derived from an EMBL/GenBank/DDBJ whole genome shotgun (WGS) entry which is preliminary data.</text>
</comment>
<dbReference type="EMBL" id="NQIK02000004">
    <property type="protein sequence ID" value="KAF7571304.1"/>
    <property type="molecule type" value="Genomic_DNA"/>
</dbReference>
<name>A0A834RWZ1_9PLEO</name>